<dbReference type="PANTHER" id="PTHR43213">
    <property type="entry name" value="BIFUNCTIONAL DTTP/UTP PYROPHOSPHATASE/METHYLTRANSFERASE PROTEIN-RELATED"/>
    <property type="match status" value="1"/>
</dbReference>
<comment type="function">
    <text evidence="3">Nucleoside triphosphate pyrophosphatase that hydrolyzes dTTP and UTP. May have a dual role in cell division arrest and in preventing the incorporation of modified nucleotides into cellular nucleic acids.</text>
</comment>
<keyword evidence="3" id="KW-0963">Cytoplasm</keyword>
<evidence type="ECO:0000256" key="2">
    <source>
        <dbReference type="ARBA" id="ARBA00022801"/>
    </source>
</evidence>
<comment type="similarity">
    <text evidence="3">Belongs to the Maf family. YhdE subfamily.</text>
</comment>
<reference evidence="5" key="1">
    <citation type="submission" date="2022-11" db="EMBL/GenBank/DDBJ databases">
        <title>Lysinibacillus irui.</title>
        <authorList>
            <person name="Akintayo S.O."/>
        </authorList>
    </citation>
    <scope>NUCLEOTIDE SEQUENCE</scope>
    <source>
        <strain evidence="5">IRB4-01</strain>
    </source>
</reference>
<dbReference type="EMBL" id="CP113527">
    <property type="protein sequence ID" value="WDV05737.1"/>
    <property type="molecule type" value="Genomic_DNA"/>
</dbReference>
<comment type="subcellular location">
    <subcellularLocation>
        <location evidence="3">Cytoplasm</location>
    </subcellularLocation>
</comment>
<dbReference type="RefSeq" id="WP_274793942.1">
    <property type="nucleotide sequence ID" value="NZ_CP113527.1"/>
</dbReference>
<dbReference type="Proteomes" id="UP001219585">
    <property type="component" value="Chromosome"/>
</dbReference>
<evidence type="ECO:0000313" key="6">
    <source>
        <dbReference type="Proteomes" id="UP001219585"/>
    </source>
</evidence>
<keyword evidence="7" id="KW-1185">Reference proteome</keyword>
<dbReference type="InterPro" id="IPR029001">
    <property type="entry name" value="ITPase-like_fam"/>
</dbReference>
<keyword evidence="3" id="KW-0546">Nucleotide metabolism</keyword>
<dbReference type="Pfam" id="PF02545">
    <property type="entry name" value="Maf"/>
    <property type="match status" value="1"/>
</dbReference>
<protein>
    <recommendedName>
        <fullName evidence="3">dTTP/UTP pyrophosphatase</fullName>
        <shortName evidence="3">dTTPase/UTPase</shortName>
        <ecNumber evidence="3">3.6.1.9</ecNumber>
    </recommendedName>
    <alternativeName>
        <fullName evidence="3">Nucleoside triphosphate pyrophosphatase</fullName>
    </alternativeName>
    <alternativeName>
        <fullName evidence="3">Nucleotide pyrophosphatase</fullName>
        <shortName evidence="3">Nucleotide PPase</shortName>
    </alternativeName>
</protein>
<evidence type="ECO:0000313" key="7">
    <source>
        <dbReference type="Proteomes" id="UP001289615"/>
    </source>
</evidence>
<comment type="caution">
    <text evidence="3">Lacks conserved residue(s) required for the propagation of feature annotation.</text>
</comment>
<dbReference type="EC" id="3.6.1.9" evidence="3"/>
<evidence type="ECO:0000256" key="3">
    <source>
        <dbReference type="HAMAP-Rule" id="MF_00528"/>
    </source>
</evidence>
<reference evidence="4 7" key="2">
    <citation type="submission" date="2023-12" db="EMBL/GenBank/DDBJ databases">
        <title>Genome comparison identifies genes involved in endophytic behavior of Lysinibacillus irui and provides insights into its role as a plant-growth promoting bacterium.</title>
        <authorList>
            <person name="Hilario S."/>
            <person name="Matos I."/>
            <person name="Goncalves M.F.M."/>
            <person name="Pardo C.A."/>
            <person name="Santos M.J."/>
        </authorList>
    </citation>
    <scope>NUCLEOTIDE SEQUENCE [LARGE SCALE GENOMIC DNA]</scope>
    <source>
        <strain evidence="4 7">B3</strain>
    </source>
</reference>
<name>A0AAJ5RJG0_9BACI</name>
<organism evidence="5 6">
    <name type="scientific">Lysinibacillus irui</name>
    <dbReference type="NCBI Taxonomy" id="2998077"/>
    <lineage>
        <taxon>Bacteria</taxon>
        <taxon>Bacillati</taxon>
        <taxon>Bacillota</taxon>
        <taxon>Bacilli</taxon>
        <taxon>Bacillales</taxon>
        <taxon>Bacillaceae</taxon>
        <taxon>Lysinibacillus</taxon>
    </lineage>
</organism>
<feature type="active site" description="Proton acceptor" evidence="3">
    <location>
        <position position="73"/>
    </location>
</feature>
<sequence>MLKTNHKLILASASPRRKELLGMLALPFEVMTSKVEETSVQAETMQDYVKGVALLKTRDVAKKASEATIIGADTIVVYDNELLHKPKSREEAISHLQRLSDNKHVVMTAVAIIEPSGQETVFVEETTVVFHQLTQKLIEAYVDSGDPFDKAGGYGIQTIGTLLVKRIEGDYNNVVGLPLAALFSQLVALQIVQFAKE</sequence>
<comment type="cofactor">
    <cofactor evidence="1 3">
        <name>a divalent metal cation</name>
        <dbReference type="ChEBI" id="CHEBI:60240"/>
    </cofactor>
</comment>
<comment type="catalytic activity">
    <reaction evidence="3">
        <text>UTP + H2O = UMP + diphosphate + H(+)</text>
        <dbReference type="Rhea" id="RHEA:29395"/>
        <dbReference type="ChEBI" id="CHEBI:15377"/>
        <dbReference type="ChEBI" id="CHEBI:15378"/>
        <dbReference type="ChEBI" id="CHEBI:33019"/>
        <dbReference type="ChEBI" id="CHEBI:46398"/>
        <dbReference type="ChEBI" id="CHEBI:57865"/>
        <dbReference type="EC" id="3.6.1.9"/>
    </reaction>
</comment>
<evidence type="ECO:0000256" key="1">
    <source>
        <dbReference type="ARBA" id="ARBA00001968"/>
    </source>
</evidence>
<gene>
    <name evidence="5" type="ORF">OU989_15700</name>
    <name evidence="4" type="ORF">U6C28_11045</name>
</gene>
<dbReference type="GO" id="GO:0005737">
    <property type="term" value="C:cytoplasm"/>
    <property type="evidence" value="ECO:0007669"/>
    <property type="project" value="UniProtKB-SubCell"/>
</dbReference>
<dbReference type="GO" id="GO:0047429">
    <property type="term" value="F:nucleoside triphosphate diphosphatase activity"/>
    <property type="evidence" value="ECO:0007669"/>
    <property type="project" value="UniProtKB-EC"/>
</dbReference>
<dbReference type="GO" id="GO:0009117">
    <property type="term" value="P:nucleotide metabolic process"/>
    <property type="evidence" value="ECO:0007669"/>
    <property type="project" value="UniProtKB-KW"/>
</dbReference>
<evidence type="ECO:0000313" key="4">
    <source>
        <dbReference type="EMBL" id="MEA0976832.1"/>
    </source>
</evidence>
<evidence type="ECO:0000313" key="5">
    <source>
        <dbReference type="EMBL" id="WDV05737.1"/>
    </source>
</evidence>
<dbReference type="Proteomes" id="UP001289615">
    <property type="component" value="Unassembled WGS sequence"/>
</dbReference>
<dbReference type="AlphaFoldDB" id="A0AAJ5RJG0"/>
<dbReference type="InterPro" id="IPR003697">
    <property type="entry name" value="Maf-like"/>
</dbReference>
<dbReference type="PANTHER" id="PTHR43213:SF5">
    <property type="entry name" value="BIFUNCTIONAL DTTP_UTP PYROPHOSPHATASE_METHYLTRANSFERASE PROTEIN-RELATED"/>
    <property type="match status" value="1"/>
</dbReference>
<keyword evidence="2 3" id="KW-0378">Hydrolase</keyword>
<dbReference type="NCBIfam" id="TIGR00172">
    <property type="entry name" value="maf"/>
    <property type="match status" value="1"/>
</dbReference>
<dbReference type="SUPFAM" id="SSF52972">
    <property type="entry name" value="ITPase-like"/>
    <property type="match status" value="1"/>
</dbReference>
<accession>A0AAJ5RJG0</accession>
<dbReference type="Gene3D" id="3.90.950.10">
    <property type="match status" value="1"/>
</dbReference>
<dbReference type="KEGG" id="liu:OU989_15700"/>
<comment type="catalytic activity">
    <reaction evidence="3">
        <text>dTTP + H2O = dTMP + diphosphate + H(+)</text>
        <dbReference type="Rhea" id="RHEA:28534"/>
        <dbReference type="ChEBI" id="CHEBI:15377"/>
        <dbReference type="ChEBI" id="CHEBI:15378"/>
        <dbReference type="ChEBI" id="CHEBI:33019"/>
        <dbReference type="ChEBI" id="CHEBI:37568"/>
        <dbReference type="ChEBI" id="CHEBI:63528"/>
        <dbReference type="EC" id="3.6.1.9"/>
    </reaction>
</comment>
<dbReference type="PIRSF" id="PIRSF006305">
    <property type="entry name" value="Maf"/>
    <property type="match status" value="1"/>
</dbReference>
<proteinExistence type="inferred from homology"/>
<feature type="site" description="Important for substrate specificity" evidence="3">
    <location>
        <position position="157"/>
    </location>
</feature>
<feature type="site" description="Important for substrate specificity" evidence="3">
    <location>
        <position position="16"/>
    </location>
</feature>
<dbReference type="CDD" id="cd00555">
    <property type="entry name" value="Maf"/>
    <property type="match status" value="1"/>
</dbReference>
<feature type="site" description="Important for substrate specificity" evidence="3">
    <location>
        <position position="74"/>
    </location>
</feature>
<dbReference type="HAMAP" id="MF_00528">
    <property type="entry name" value="Maf"/>
    <property type="match status" value="1"/>
</dbReference>
<dbReference type="EMBL" id="JAXUIA010000006">
    <property type="protein sequence ID" value="MEA0976832.1"/>
    <property type="molecule type" value="Genomic_DNA"/>
</dbReference>